<keyword evidence="1" id="KW-0812">Transmembrane</keyword>
<feature type="transmembrane region" description="Helical" evidence="1">
    <location>
        <begin position="29"/>
        <end position="48"/>
    </location>
</feature>
<protein>
    <submittedName>
        <fullName evidence="2">Uncharacterized protein</fullName>
    </submittedName>
</protein>
<dbReference type="EMBL" id="FNWQ01000001">
    <property type="protein sequence ID" value="SEH27692.1"/>
    <property type="molecule type" value="Genomic_DNA"/>
</dbReference>
<dbReference type="OrthoDB" id="839184at2"/>
<dbReference type="RefSeq" id="WP_089689686.1">
    <property type="nucleotide sequence ID" value="NZ_FNWQ01000001.1"/>
</dbReference>
<gene>
    <name evidence="2" type="ORF">SAMN05421593_0433</name>
</gene>
<reference evidence="2 3" key="1">
    <citation type="submission" date="2016-10" db="EMBL/GenBank/DDBJ databases">
        <authorList>
            <person name="de Groot N.N."/>
        </authorList>
    </citation>
    <scope>NUCLEOTIDE SEQUENCE [LARGE SCALE GENOMIC DNA]</scope>
    <source>
        <strain evidence="2 3">DSM 23031</strain>
    </source>
</reference>
<keyword evidence="1" id="KW-1133">Transmembrane helix</keyword>
<feature type="transmembrane region" description="Helical" evidence="1">
    <location>
        <begin position="7"/>
        <end position="23"/>
    </location>
</feature>
<name>A0A1H6GXT7_CHRCI</name>
<sequence>MTRKTAIMVIIWLIFTFADYFYLPYFIQPFSWLLVCIILLILTVRQVIKLIKEKKNIKVNRIINLSVTLILFVLTFYNFNKIPNLIIEKIDWYISYNKRNQIVKDVMSEKLKPNTPMNNGICKLSFDFPIISNGGNDIWICQNKAEGTKTIKFWISRGFFESPQTYFIFTNDNETQKQYEEQIKAKPDYNWKLEKNWYRIMERD</sequence>
<accession>A0A1H6GXT7</accession>
<keyword evidence="1" id="KW-0472">Membrane</keyword>
<dbReference type="Proteomes" id="UP000198561">
    <property type="component" value="Unassembled WGS sequence"/>
</dbReference>
<dbReference type="AlphaFoldDB" id="A0A1H6GXT7"/>
<evidence type="ECO:0000313" key="2">
    <source>
        <dbReference type="EMBL" id="SEH27692.1"/>
    </source>
</evidence>
<organism evidence="2 3">
    <name type="scientific">Chryseobacterium culicis</name>
    <dbReference type="NCBI Taxonomy" id="680127"/>
    <lineage>
        <taxon>Bacteria</taxon>
        <taxon>Pseudomonadati</taxon>
        <taxon>Bacteroidota</taxon>
        <taxon>Flavobacteriia</taxon>
        <taxon>Flavobacteriales</taxon>
        <taxon>Weeksellaceae</taxon>
        <taxon>Chryseobacterium group</taxon>
        <taxon>Chryseobacterium</taxon>
    </lineage>
</organism>
<proteinExistence type="predicted"/>
<evidence type="ECO:0000256" key="1">
    <source>
        <dbReference type="SAM" id="Phobius"/>
    </source>
</evidence>
<feature type="transmembrane region" description="Helical" evidence="1">
    <location>
        <begin position="60"/>
        <end position="79"/>
    </location>
</feature>
<evidence type="ECO:0000313" key="3">
    <source>
        <dbReference type="Proteomes" id="UP000198561"/>
    </source>
</evidence>